<gene>
    <name evidence="2" type="ORF">E5259_14620</name>
</gene>
<feature type="transmembrane region" description="Helical" evidence="1">
    <location>
        <begin position="38"/>
        <end position="56"/>
    </location>
</feature>
<feature type="transmembrane region" description="Helical" evidence="1">
    <location>
        <begin position="112"/>
        <end position="136"/>
    </location>
</feature>
<dbReference type="RefSeq" id="WP_018597320.1">
    <property type="nucleotide sequence ID" value="NZ_AP031416.1"/>
</dbReference>
<evidence type="ECO:0000313" key="3">
    <source>
        <dbReference type="Proteomes" id="UP000515789"/>
    </source>
</evidence>
<evidence type="ECO:0000256" key="1">
    <source>
        <dbReference type="SAM" id="Phobius"/>
    </source>
</evidence>
<dbReference type="AlphaFoldDB" id="A0A7G5MVT1"/>
<protein>
    <submittedName>
        <fullName evidence="2">Uncharacterized protein</fullName>
    </submittedName>
</protein>
<name>A0A7G5MVT1_9FIRM</name>
<keyword evidence="1" id="KW-1133">Transmembrane helix</keyword>
<proteinExistence type="predicted"/>
<accession>A0A7G5MVT1</accession>
<keyword evidence="1" id="KW-0812">Transmembrane</keyword>
<reference evidence="2 3" key="1">
    <citation type="submission" date="2019-04" db="EMBL/GenBank/DDBJ databases">
        <authorList>
            <person name="Schori C."/>
            <person name="Ahrens C."/>
        </authorList>
    </citation>
    <scope>NUCLEOTIDE SEQUENCE [LARGE SCALE GENOMIC DNA]</scope>
    <source>
        <strain evidence="2 3">DSM 2950</strain>
    </source>
</reference>
<sequence length="146" mass="16839">MLKLFFGNSSAIISTFLLIVNLGYMLWGYMKQNNIQKWGWIILALIVLNGVFWYFANVRDEYSNSIVYAVDKSVEGGLFSVSSIQSIIYWIGSITIWISGIVAIFKPQLRHNIFSIMVTVALIQIIFIEGSRVWLYCTNPTRFNYM</sequence>
<feature type="transmembrane region" description="Helical" evidence="1">
    <location>
        <begin position="6"/>
        <end position="26"/>
    </location>
</feature>
<keyword evidence="1" id="KW-0472">Membrane</keyword>
<evidence type="ECO:0000313" key="2">
    <source>
        <dbReference type="EMBL" id="QMW78724.1"/>
    </source>
</evidence>
<dbReference type="GeneID" id="75051273"/>
<feature type="transmembrane region" description="Helical" evidence="1">
    <location>
        <begin position="87"/>
        <end position="105"/>
    </location>
</feature>
<dbReference type="Proteomes" id="UP000515789">
    <property type="component" value="Chromosome"/>
</dbReference>
<organism evidence="2 3">
    <name type="scientific">Blautia producta</name>
    <dbReference type="NCBI Taxonomy" id="33035"/>
    <lineage>
        <taxon>Bacteria</taxon>
        <taxon>Bacillati</taxon>
        <taxon>Bacillota</taxon>
        <taxon>Clostridia</taxon>
        <taxon>Lachnospirales</taxon>
        <taxon>Lachnospiraceae</taxon>
        <taxon>Blautia</taxon>
    </lineage>
</organism>
<dbReference type="EMBL" id="CP039126">
    <property type="protein sequence ID" value="QMW78724.1"/>
    <property type="molecule type" value="Genomic_DNA"/>
</dbReference>